<dbReference type="Proteomes" id="UP000887574">
    <property type="component" value="Unplaced"/>
</dbReference>
<accession>A0A915EVQ0</accession>
<organism evidence="1 2">
    <name type="scientific">Ditylenchus dipsaci</name>
    <dbReference type="NCBI Taxonomy" id="166011"/>
    <lineage>
        <taxon>Eukaryota</taxon>
        <taxon>Metazoa</taxon>
        <taxon>Ecdysozoa</taxon>
        <taxon>Nematoda</taxon>
        <taxon>Chromadorea</taxon>
        <taxon>Rhabditida</taxon>
        <taxon>Tylenchina</taxon>
        <taxon>Tylenchomorpha</taxon>
        <taxon>Sphaerularioidea</taxon>
        <taxon>Anguinidae</taxon>
        <taxon>Anguininae</taxon>
        <taxon>Ditylenchus</taxon>
    </lineage>
</organism>
<dbReference type="WBParaSite" id="jg9745">
    <property type="protein sequence ID" value="jg9745"/>
    <property type="gene ID" value="jg9745"/>
</dbReference>
<name>A0A915EVQ0_9BILA</name>
<evidence type="ECO:0000313" key="2">
    <source>
        <dbReference type="WBParaSite" id="jg9745"/>
    </source>
</evidence>
<proteinExistence type="predicted"/>
<keyword evidence="1" id="KW-1185">Reference proteome</keyword>
<reference evidence="2" key="1">
    <citation type="submission" date="2022-11" db="UniProtKB">
        <authorList>
            <consortium name="WormBaseParasite"/>
        </authorList>
    </citation>
    <scope>IDENTIFICATION</scope>
</reference>
<sequence length="116" mass="12603">MTSLECVGWTKACLPHLYYTQMDSTKRNAVAVTEQYAVTFRHGTQHSQLAIGSSVRLHSAAESSGPFIGGSDRPENIVTTQVVHINAFADLIVLKAVGGDRFYEQEGHVMAKPLVG</sequence>
<dbReference type="AlphaFoldDB" id="A0A915EVQ0"/>
<protein>
    <submittedName>
        <fullName evidence="2">Uncharacterized protein</fullName>
    </submittedName>
</protein>
<evidence type="ECO:0000313" key="1">
    <source>
        <dbReference type="Proteomes" id="UP000887574"/>
    </source>
</evidence>